<protein>
    <submittedName>
        <fullName evidence="1">Uncharacterized protein</fullName>
    </submittedName>
</protein>
<evidence type="ECO:0000313" key="1">
    <source>
        <dbReference type="EMBL" id="ANM44999.1"/>
    </source>
</evidence>
<name>A0A192Y524_9CAUD</name>
<dbReference type="EMBL" id="KU521356">
    <property type="protein sequence ID" value="ANM44999.1"/>
    <property type="molecule type" value="Genomic_DNA"/>
</dbReference>
<evidence type="ECO:0000313" key="2">
    <source>
        <dbReference type="Proteomes" id="UP000224336"/>
    </source>
</evidence>
<dbReference type="Proteomes" id="UP000224336">
    <property type="component" value="Segment"/>
</dbReference>
<gene>
    <name evidence="1" type="ORF">KTN4_241</name>
</gene>
<organism evidence="1 2">
    <name type="scientific">Pseudomonas phage KTN4</name>
    <dbReference type="NCBI Taxonomy" id="1862701"/>
    <lineage>
        <taxon>Viruses</taxon>
        <taxon>Duplodnaviria</taxon>
        <taxon>Heunggongvirae</taxon>
        <taxon>Uroviricota</taxon>
        <taxon>Caudoviricetes</taxon>
        <taxon>Chimalliviridae</taxon>
        <taxon>Phikzvirus</taxon>
        <taxon>Phikzvirus phiKZ</taxon>
    </lineage>
</organism>
<accession>A0A192Y524</accession>
<reference evidence="1 2" key="1">
    <citation type="journal article" date="2016" name="Sci. Rep.">
        <title>A proposed integrated approach for the preclinical evaluation of phage therapy in Pseudomonas infections.</title>
        <authorList>
            <person name="Danis-Wlodarczyk K."/>
            <person name="Vandenheuvel D."/>
            <person name="Jang H.B."/>
            <person name="Briers Y."/>
            <person name="Olszak T."/>
            <person name="Arabski M."/>
            <person name="Wasik S."/>
            <person name="Drabik M."/>
            <person name="Higgins G."/>
            <person name="Tyrrell J."/>
            <person name="Harvey B.J."/>
            <person name="Noben J.P."/>
            <person name="Lavigne R."/>
            <person name="Drulis-Kawa Z."/>
        </authorList>
    </citation>
    <scope>NUCLEOTIDE SEQUENCE [LARGE SCALE GENOMIC DNA]</scope>
</reference>
<proteinExistence type="predicted"/>
<sequence>MTNTFEKMSGDKYRKSRPEIVLRLLIATSFPQSVLADLTFDITKQVGITDNDELEKIANDMRDVERKFDMTDFIRCIDLRRNGNDVNITVNCWDFDPRAKTIEDRAENHEFLANSNITLHSPETDFNDPRELASKLVGLFFRSKIGQKPSASNFTKGWKILSKPISKSKNTGDIESIDLVDAIELVAQSLAKRRFNIKITTSAILLLDQKRRLFNITRG</sequence>